<dbReference type="OrthoDB" id="9801841at2"/>
<evidence type="ECO:0000256" key="1">
    <source>
        <dbReference type="SAM" id="MobiDB-lite"/>
    </source>
</evidence>
<dbReference type="EMBL" id="BJNV01000022">
    <property type="protein sequence ID" value="GEC95553.1"/>
    <property type="molecule type" value="Genomic_DNA"/>
</dbReference>
<feature type="compositionally biased region" description="Low complexity" evidence="1">
    <location>
        <begin position="160"/>
        <end position="172"/>
    </location>
</feature>
<dbReference type="CDD" id="cd00060">
    <property type="entry name" value="FHA"/>
    <property type="match status" value="1"/>
</dbReference>
<evidence type="ECO:0000313" key="3">
    <source>
        <dbReference type="EMBL" id="GEC95553.1"/>
    </source>
</evidence>
<accession>A0A4Y4CWB3</accession>
<dbReference type="SMART" id="SM00240">
    <property type="entry name" value="FHA"/>
    <property type="match status" value="1"/>
</dbReference>
<dbReference type="AlphaFoldDB" id="A0A4Y4CWB3"/>
<dbReference type="Proteomes" id="UP000318422">
    <property type="component" value="Unassembled WGS sequence"/>
</dbReference>
<dbReference type="InterPro" id="IPR000253">
    <property type="entry name" value="FHA_dom"/>
</dbReference>
<dbReference type="Gene3D" id="3.30.70.1230">
    <property type="entry name" value="Nucleotide cyclase"/>
    <property type="match status" value="1"/>
</dbReference>
<dbReference type="Gene3D" id="2.60.200.20">
    <property type="match status" value="1"/>
</dbReference>
<dbReference type="InterPro" id="IPR008984">
    <property type="entry name" value="SMAD_FHA_dom_sf"/>
</dbReference>
<evidence type="ECO:0000259" key="2">
    <source>
        <dbReference type="PROSITE" id="PS50006"/>
    </source>
</evidence>
<dbReference type="Pfam" id="PF00498">
    <property type="entry name" value="FHA"/>
    <property type="match status" value="1"/>
</dbReference>
<proteinExistence type="predicted"/>
<dbReference type="InterPro" id="IPR050923">
    <property type="entry name" value="Cell_Proc_Reg/RNA_Proc"/>
</dbReference>
<feature type="domain" description="FHA" evidence="2">
    <location>
        <begin position="212"/>
        <end position="255"/>
    </location>
</feature>
<organism evidence="3 4">
    <name type="scientific">Zoogloea ramigera</name>
    <dbReference type="NCBI Taxonomy" id="350"/>
    <lineage>
        <taxon>Bacteria</taxon>
        <taxon>Pseudomonadati</taxon>
        <taxon>Pseudomonadota</taxon>
        <taxon>Betaproteobacteria</taxon>
        <taxon>Rhodocyclales</taxon>
        <taxon>Zoogloeaceae</taxon>
        <taxon>Zoogloea</taxon>
    </lineage>
</organism>
<reference evidence="3 4" key="1">
    <citation type="submission" date="2019-06" db="EMBL/GenBank/DDBJ databases">
        <title>Whole genome shotgun sequence of Zoogloea ramigera NBRC 15342.</title>
        <authorList>
            <person name="Hosoyama A."/>
            <person name="Uohara A."/>
            <person name="Ohji S."/>
            <person name="Ichikawa N."/>
        </authorList>
    </citation>
    <scope>NUCLEOTIDE SEQUENCE [LARGE SCALE GENOMIC DNA]</scope>
    <source>
        <strain evidence="3 4">NBRC 15342</strain>
    </source>
</reference>
<sequence length="297" mass="31381">MNERASNRCLLYADVAGGLRLAVKLGEAEAGYAVERCLNRMSRCAEAYSGSALELRPDSLVASFADADSALLAAREMRERVRALPPMSGIKLVLRAGVVLESEGGGDRVAAEKLAASLVEGSNPDTIAVSDALSQILSPSMRRMLGKTDEVASPAPPAALAPLTPSAPALGEAPPPPPSPADSRQDVGQAPKQMRVSFRGQNWVIDAAHPTLLFGRETGNDIVVSDPRVSRQHSRIELRNGAFYLADSSTNGTYLLEEGSPERCVKRDELALAEKGHIGCGFSVADNMSDAVAFALD</sequence>
<dbReference type="SUPFAM" id="SSF55073">
    <property type="entry name" value="Nucleotide cyclase"/>
    <property type="match status" value="1"/>
</dbReference>
<evidence type="ECO:0000313" key="4">
    <source>
        <dbReference type="Proteomes" id="UP000318422"/>
    </source>
</evidence>
<dbReference type="SUPFAM" id="SSF49879">
    <property type="entry name" value="SMAD/FHA domain"/>
    <property type="match status" value="1"/>
</dbReference>
<dbReference type="PROSITE" id="PS50006">
    <property type="entry name" value="FHA_DOMAIN"/>
    <property type="match status" value="1"/>
</dbReference>
<dbReference type="PANTHER" id="PTHR23308">
    <property type="entry name" value="NUCLEAR INHIBITOR OF PROTEIN PHOSPHATASE-1"/>
    <property type="match status" value="1"/>
</dbReference>
<protein>
    <recommendedName>
        <fullName evidence="2">FHA domain-containing protein</fullName>
    </recommendedName>
</protein>
<name>A0A4Y4CWB3_ZOORA</name>
<dbReference type="InterPro" id="IPR029787">
    <property type="entry name" value="Nucleotide_cyclase"/>
</dbReference>
<feature type="region of interest" description="Disordered" evidence="1">
    <location>
        <begin position="149"/>
        <end position="192"/>
    </location>
</feature>
<comment type="caution">
    <text evidence="3">The sequence shown here is derived from an EMBL/GenBank/DDBJ whole genome shotgun (WGS) entry which is preliminary data.</text>
</comment>
<dbReference type="RefSeq" id="WP_141351140.1">
    <property type="nucleotide sequence ID" value="NZ_BJNV01000022.1"/>
</dbReference>
<keyword evidence="4" id="KW-1185">Reference proteome</keyword>
<gene>
    <name evidence="3" type="ORF">ZRA01_16260</name>
</gene>